<evidence type="ECO:0000256" key="8">
    <source>
        <dbReference type="ARBA" id="ARBA00022833"/>
    </source>
</evidence>
<dbReference type="InterPro" id="IPR050765">
    <property type="entry name" value="Riboflavin_Biosynth_HTPR"/>
</dbReference>
<evidence type="ECO:0000256" key="12">
    <source>
        <dbReference type="ARBA" id="ARBA00049861"/>
    </source>
</evidence>
<dbReference type="InterPro" id="IPR002125">
    <property type="entry name" value="CMP_dCMP_dom"/>
</dbReference>
<dbReference type="PROSITE" id="PS51747">
    <property type="entry name" value="CYT_DCMP_DEAMINASES_2"/>
    <property type="match status" value="1"/>
</dbReference>
<evidence type="ECO:0000256" key="1">
    <source>
        <dbReference type="ARBA" id="ARBA00002151"/>
    </source>
</evidence>
<feature type="domain" description="CMP/dCMP-type deaminase" evidence="18">
    <location>
        <begin position="1"/>
        <end position="120"/>
    </location>
</feature>
<evidence type="ECO:0000256" key="16">
    <source>
        <dbReference type="PIRSR" id="PIRSR006769-2"/>
    </source>
</evidence>
<keyword evidence="6 14" id="KW-0686">Riboflavin biosynthesis</keyword>
<dbReference type="GO" id="GO:0009231">
    <property type="term" value="P:riboflavin biosynthetic process"/>
    <property type="evidence" value="ECO:0007669"/>
    <property type="project" value="UniProtKB-UniPathway"/>
</dbReference>
<dbReference type="GO" id="GO:0008270">
    <property type="term" value="F:zinc ion binding"/>
    <property type="evidence" value="ECO:0007669"/>
    <property type="project" value="InterPro"/>
</dbReference>
<keyword evidence="9 14" id="KW-0521">NADP</keyword>
<dbReference type="UniPathway" id="UPA00275">
    <property type="reaction ID" value="UER00401"/>
</dbReference>
<dbReference type="InterPro" id="IPR024072">
    <property type="entry name" value="DHFR-like_dom_sf"/>
</dbReference>
<keyword evidence="10 14" id="KW-0560">Oxidoreductase</keyword>
<feature type="binding site" evidence="16">
    <location>
        <position position="200"/>
    </location>
    <ligand>
        <name>substrate</name>
    </ligand>
</feature>
<comment type="catalytic activity">
    <reaction evidence="12 14">
        <text>5-amino-6-(5-phospho-D-ribitylamino)uracil + NADP(+) = 5-amino-6-(5-phospho-D-ribosylamino)uracil + NADPH + H(+)</text>
        <dbReference type="Rhea" id="RHEA:17845"/>
        <dbReference type="ChEBI" id="CHEBI:15378"/>
        <dbReference type="ChEBI" id="CHEBI:57783"/>
        <dbReference type="ChEBI" id="CHEBI:58349"/>
        <dbReference type="ChEBI" id="CHEBI:58421"/>
        <dbReference type="ChEBI" id="CHEBI:58453"/>
        <dbReference type="EC" id="1.1.1.193"/>
    </reaction>
</comment>
<evidence type="ECO:0000256" key="10">
    <source>
        <dbReference type="ARBA" id="ARBA00023002"/>
    </source>
</evidence>
<comment type="similarity">
    <text evidence="4 14">In the N-terminal section; belongs to the cytidine and deoxycytidylate deaminase family.</text>
</comment>
<feature type="binding site" evidence="16">
    <location>
        <position position="180"/>
    </location>
    <ligand>
        <name>substrate</name>
    </ligand>
</feature>
<dbReference type="EMBL" id="MJBI02000001">
    <property type="protein sequence ID" value="RAI82151.1"/>
    <property type="molecule type" value="Genomic_DNA"/>
</dbReference>
<comment type="caution">
    <text evidence="19">The sequence shown here is derived from an EMBL/GenBank/DDBJ whole genome shotgun (WGS) entry which is preliminary data.</text>
</comment>
<feature type="binding site" evidence="16">
    <location>
        <begin position="278"/>
        <end position="284"/>
    </location>
    <ligand>
        <name>NADP(+)</name>
        <dbReference type="ChEBI" id="CHEBI:58349"/>
    </ligand>
</feature>
<feature type="binding site" evidence="17">
    <location>
        <position position="50"/>
    </location>
    <ligand>
        <name>Zn(2+)</name>
        <dbReference type="ChEBI" id="CHEBI:29105"/>
        <note>catalytic</note>
    </ligand>
</feature>
<keyword evidence="8 14" id="KW-0862">Zinc</keyword>
<keyword evidence="20" id="KW-1185">Reference proteome</keyword>
<evidence type="ECO:0000256" key="6">
    <source>
        <dbReference type="ARBA" id="ARBA00022619"/>
    </source>
</evidence>
<keyword evidence="14 19" id="KW-0378">Hydrolase</keyword>
<dbReference type="Gene3D" id="3.40.140.10">
    <property type="entry name" value="Cytidine Deaminase, domain 2"/>
    <property type="match status" value="1"/>
</dbReference>
<feature type="binding site" evidence="16">
    <location>
        <position position="164"/>
    </location>
    <ligand>
        <name>substrate</name>
    </ligand>
</feature>
<comment type="pathway">
    <text evidence="3 14">Cofactor biosynthesis; riboflavin biosynthesis; 5-amino-6-(D-ribitylamino)uracil from GTP: step 3/4.</text>
</comment>
<evidence type="ECO:0000256" key="5">
    <source>
        <dbReference type="ARBA" id="ARBA00007417"/>
    </source>
</evidence>
<protein>
    <recommendedName>
        <fullName evidence="14">Riboflavin biosynthesis protein RibD</fullName>
    </recommendedName>
    <domain>
        <recommendedName>
            <fullName evidence="14">Diaminohydroxyphosphoribosylaminopyrimidine deaminase</fullName>
            <shortName evidence="14">DRAP deaminase</shortName>
            <ecNumber evidence="14">3.5.4.26</ecNumber>
        </recommendedName>
        <alternativeName>
            <fullName evidence="14">Riboflavin-specific deaminase</fullName>
        </alternativeName>
    </domain>
    <domain>
        <recommendedName>
            <fullName evidence="14">5-amino-6-(5-phosphoribosylamino)uracil reductase</fullName>
            <ecNumber evidence="14">1.1.1.193</ecNumber>
        </recommendedName>
        <alternativeName>
            <fullName evidence="14">HTP reductase</fullName>
        </alternativeName>
    </domain>
</protein>
<dbReference type="Pfam" id="PF01872">
    <property type="entry name" value="RibD_C"/>
    <property type="match status" value="1"/>
</dbReference>
<dbReference type="PIRSF" id="PIRSF006769">
    <property type="entry name" value="RibD"/>
    <property type="match status" value="1"/>
</dbReference>
<feature type="active site" description="Proton donor" evidence="15">
    <location>
        <position position="52"/>
    </location>
</feature>
<name>A0A2G5NNT1_9STAP</name>
<feature type="binding site" evidence="16">
    <location>
        <position position="166"/>
    </location>
    <ligand>
        <name>NADP(+)</name>
        <dbReference type="ChEBI" id="CHEBI:58349"/>
    </ligand>
</feature>
<evidence type="ECO:0000256" key="7">
    <source>
        <dbReference type="ARBA" id="ARBA00022723"/>
    </source>
</evidence>
<dbReference type="Pfam" id="PF00383">
    <property type="entry name" value="dCMP_cyt_deam_1"/>
    <property type="match status" value="1"/>
</dbReference>
<gene>
    <name evidence="19" type="primary">ribD</name>
    <name evidence="19" type="ORF">BFS35_000265</name>
</gene>
<evidence type="ECO:0000256" key="15">
    <source>
        <dbReference type="PIRSR" id="PIRSR006769-1"/>
    </source>
</evidence>
<evidence type="ECO:0000256" key="17">
    <source>
        <dbReference type="PIRSR" id="PIRSR006769-3"/>
    </source>
</evidence>
<feature type="binding site" evidence="16">
    <location>
        <position position="276"/>
    </location>
    <ligand>
        <name>substrate</name>
    </ligand>
</feature>
<dbReference type="PANTHER" id="PTHR38011:SF7">
    <property type="entry name" value="2,5-DIAMINO-6-RIBOSYLAMINO-4(3H)-PYRIMIDINONE 5'-PHOSPHATE REDUCTASE"/>
    <property type="match status" value="1"/>
</dbReference>
<feature type="binding site" evidence="17">
    <location>
        <position position="84"/>
    </location>
    <ligand>
        <name>Zn(2+)</name>
        <dbReference type="ChEBI" id="CHEBI:29105"/>
        <note>catalytic</note>
    </ligand>
</feature>
<evidence type="ECO:0000256" key="13">
    <source>
        <dbReference type="ARBA" id="ARBA00049886"/>
    </source>
</evidence>
<organism evidence="19 20">
    <name type="scientific">Macrococcoides goetzii</name>
    <dbReference type="NCBI Taxonomy" id="1891097"/>
    <lineage>
        <taxon>Bacteria</taxon>
        <taxon>Bacillati</taxon>
        <taxon>Bacillota</taxon>
        <taxon>Bacilli</taxon>
        <taxon>Bacillales</taxon>
        <taxon>Staphylococcaceae</taxon>
        <taxon>Macrococcoides</taxon>
    </lineage>
</organism>
<dbReference type="InterPro" id="IPR016193">
    <property type="entry name" value="Cytidine_deaminase-like"/>
</dbReference>
<dbReference type="GO" id="GO:0008835">
    <property type="term" value="F:diaminohydroxyphosphoribosylaminopyrimidine deaminase activity"/>
    <property type="evidence" value="ECO:0007669"/>
    <property type="project" value="UniProtKB-EC"/>
</dbReference>
<dbReference type="Gene3D" id="3.40.430.10">
    <property type="entry name" value="Dihydrofolate Reductase, subunit A"/>
    <property type="match status" value="1"/>
</dbReference>
<evidence type="ECO:0000256" key="2">
    <source>
        <dbReference type="ARBA" id="ARBA00004882"/>
    </source>
</evidence>
<dbReference type="GO" id="GO:0008703">
    <property type="term" value="F:5-amino-6-(5-phosphoribosylamino)uracil reductase activity"/>
    <property type="evidence" value="ECO:0007669"/>
    <property type="project" value="UniProtKB-EC"/>
</dbReference>
<reference evidence="19 20" key="1">
    <citation type="journal article" date="2018" name="Front. Microbiol.">
        <title>Description and Comparative Genomics of Macrococcus caseolyticus subsp. hominis subsp. nov., Macrococcus goetzii sp. nov., Macrococcus epidermidis sp. nov., and Macrococcus bohemicus sp. nov., Novel Macrococci From Human Clinical Material With Virulence Potential and Suspected Uptake of Foreign DNA by Natural Transformation.</title>
        <authorList>
            <person name="Maslanova I."/>
            <person name="Wertheimer Z."/>
            <person name="Sedlacek I."/>
            <person name="Svec P."/>
            <person name="Indrakova A."/>
            <person name="Kovarovic V."/>
            <person name="Schumann P."/>
            <person name="Sproer C."/>
            <person name="Kralova S."/>
            <person name="Sedo O."/>
            <person name="Kristofova L."/>
            <person name="Vrbovska V."/>
            <person name="Fuzik T."/>
            <person name="Petras P."/>
            <person name="Zdrahal Z."/>
            <person name="Ruzickova V."/>
            <person name="Doskar J."/>
            <person name="Pantucek R."/>
        </authorList>
    </citation>
    <scope>NUCLEOTIDE SEQUENCE [LARGE SCALE GENOMIC DNA]</scope>
    <source>
        <strain evidence="19 20">CCM 4927</strain>
    </source>
</reference>
<comment type="similarity">
    <text evidence="5 14">In the C-terminal section; belongs to the HTP reductase family.</text>
</comment>
<evidence type="ECO:0000259" key="18">
    <source>
        <dbReference type="PROSITE" id="PS51747"/>
    </source>
</evidence>
<feature type="binding site" evidence="16">
    <location>
        <position position="203"/>
    </location>
    <ligand>
        <name>substrate</name>
    </ligand>
</feature>
<proteinExistence type="inferred from homology"/>
<dbReference type="EC" id="3.5.4.26" evidence="14"/>
<comment type="function">
    <text evidence="1 14">Converts 2,5-diamino-6-(ribosylamino)-4(3h)-pyrimidinone 5'-phosphate into 5-amino-6-(ribosylamino)-2,4(1h,3h)-pyrimidinedione 5'-phosphate.</text>
</comment>
<comment type="pathway">
    <text evidence="2 14">Cofactor biosynthesis; riboflavin biosynthesis; 5-amino-6-(D-ribitylamino)uracil from GTP: step 2/4.</text>
</comment>
<dbReference type="AlphaFoldDB" id="A0A2G5NNT1"/>
<comment type="cofactor">
    <cofactor evidence="14 17">
        <name>Zn(2+)</name>
        <dbReference type="ChEBI" id="CHEBI:29105"/>
    </cofactor>
    <text evidence="14 17">Binds 1 zinc ion.</text>
</comment>
<dbReference type="PANTHER" id="PTHR38011">
    <property type="entry name" value="DIHYDROFOLATE REDUCTASE FAMILY PROTEIN (AFU_ORTHOLOGUE AFUA_8G06820)"/>
    <property type="match status" value="1"/>
</dbReference>
<dbReference type="InterPro" id="IPR016192">
    <property type="entry name" value="APOBEC/CMP_deaminase_Zn-bd"/>
</dbReference>
<dbReference type="SUPFAM" id="SSF53927">
    <property type="entry name" value="Cytidine deaminase-like"/>
    <property type="match status" value="1"/>
</dbReference>
<dbReference type="NCBIfam" id="TIGR00326">
    <property type="entry name" value="eubact_ribD"/>
    <property type="match status" value="1"/>
</dbReference>
<keyword evidence="7 14" id="KW-0479">Metal-binding</keyword>
<evidence type="ECO:0000256" key="11">
    <source>
        <dbReference type="ARBA" id="ARBA00023268"/>
    </source>
</evidence>
<dbReference type="EC" id="1.1.1.193" evidence="14"/>
<feature type="binding site" evidence="16">
    <location>
        <position position="196"/>
    </location>
    <ligand>
        <name>NADP(+)</name>
        <dbReference type="ChEBI" id="CHEBI:58349"/>
    </ligand>
</feature>
<evidence type="ECO:0000313" key="20">
    <source>
        <dbReference type="Proteomes" id="UP000229523"/>
    </source>
</evidence>
<evidence type="ECO:0000313" key="19">
    <source>
        <dbReference type="EMBL" id="RAI82151.1"/>
    </source>
</evidence>
<evidence type="ECO:0000256" key="9">
    <source>
        <dbReference type="ARBA" id="ARBA00022857"/>
    </source>
</evidence>
<feature type="binding site" evidence="16">
    <location>
        <position position="150"/>
    </location>
    <ligand>
        <name>NADP(+)</name>
        <dbReference type="ChEBI" id="CHEBI:58349"/>
    </ligand>
</feature>
<evidence type="ECO:0000256" key="4">
    <source>
        <dbReference type="ARBA" id="ARBA00005259"/>
    </source>
</evidence>
<accession>A0A2G5NNT1</accession>
<dbReference type="SUPFAM" id="SSF53597">
    <property type="entry name" value="Dihydrofolate reductase-like"/>
    <property type="match status" value="1"/>
</dbReference>
<dbReference type="CDD" id="cd01284">
    <property type="entry name" value="Riboflavin_deaminase-reductase"/>
    <property type="match status" value="1"/>
</dbReference>
<keyword evidence="11" id="KW-0511">Multifunctional enzyme</keyword>
<dbReference type="Proteomes" id="UP000229523">
    <property type="component" value="Unassembled WGS sequence"/>
</dbReference>
<evidence type="ECO:0000256" key="3">
    <source>
        <dbReference type="ARBA" id="ARBA00004910"/>
    </source>
</evidence>
<comment type="catalytic activity">
    <reaction evidence="13 14">
        <text>2,5-diamino-6-hydroxy-4-(5-phosphoribosylamino)-pyrimidine + H2O + H(+) = 5-amino-6-(5-phospho-D-ribosylamino)uracil + NH4(+)</text>
        <dbReference type="Rhea" id="RHEA:21868"/>
        <dbReference type="ChEBI" id="CHEBI:15377"/>
        <dbReference type="ChEBI" id="CHEBI:15378"/>
        <dbReference type="ChEBI" id="CHEBI:28938"/>
        <dbReference type="ChEBI" id="CHEBI:58453"/>
        <dbReference type="ChEBI" id="CHEBI:58614"/>
        <dbReference type="EC" id="3.5.4.26"/>
    </reaction>
</comment>
<sequence length="353" mass="39931">MNNNLYLDKAFELVKWTDGQTGSNPAVGCIVVKDNRIVGIGAHLTEGEAHAEVNALNMAGEHANGATLYCTLEPCSHFGKTPPCTQKIIDSGIKRVVFAVRDESLHSGIDDMKAHGIVVEQEYISEIYDYYQPFFKAKLHKSPYTILKMGVTLDGKTADDRDVSQWITNDASRNHAHRVRYANDAILVGYNTYKHDQPTLDSRNYKDKWIRKVVISKGLFELNDKDDNDYDKSRLIVVTTTEQSIDGVTVIVLTDLHPETILESLYLHKINRIIIEGGMQTIRSFVTARTFDEIHQYIAPKILGGSSKHQFLTTDQPSQMSEITDLSLVSVKTFDQDVLLIYRKDDVDVYRHH</sequence>
<dbReference type="InterPro" id="IPR004794">
    <property type="entry name" value="Eubact_RibD"/>
</dbReference>
<feature type="binding site" evidence="17">
    <location>
        <position position="75"/>
    </location>
    <ligand>
        <name>Zn(2+)</name>
        <dbReference type="ChEBI" id="CHEBI:29105"/>
        <note>catalytic</note>
    </ligand>
</feature>
<evidence type="ECO:0000256" key="14">
    <source>
        <dbReference type="PIRNR" id="PIRNR006769"/>
    </source>
</evidence>
<dbReference type="PROSITE" id="PS00903">
    <property type="entry name" value="CYT_DCMP_DEAMINASES_1"/>
    <property type="match status" value="1"/>
</dbReference>
<dbReference type="InterPro" id="IPR002734">
    <property type="entry name" value="RibDG_C"/>
</dbReference>
<feature type="binding site" evidence="16">
    <location>
        <position position="192"/>
    </location>
    <ligand>
        <name>NADP(+)</name>
        <dbReference type="ChEBI" id="CHEBI:58349"/>
    </ligand>
</feature>